<feature type="compositionally biased region" description="Basic residues" evidence="1">
    <location>
        <begin position="83"/>
        <end position="97"/>
    </location>
</feature>
<feature type="region of interest" description="Disordered" evidence="1">
    <location>
        <begin position="1"/>
        <end position="31"/>
    </location>
</feature>
<gene>
    <name evidence="2" type="ORF">Arub01_10110</name>
</gene>
<proteinExistence type="predicted"/>
<dbReference type="AlphaFoldDB" id="A0A9W6PSN8"/>
<dbReference type="Proteomes" id="UP001165124">
    <property type="component" value="Unassembled WGS sequence"/>
</dbReference>
<dbReference type="EMBL" id="BSRZ01000001">
    <property type="protein sequence ID" value="GLW62767.1"/>
    <property type="molecule type" value="Genomic_DNA"/>
</dbReference>
<comment type="caution">
    <text evidence="2">The sequence shown here is derived from an EMBL/GenBank/DDBJ whole genome shotgun (WGS) entry which is preliminary data.</text>
</comment>
<evidence type="ECO:0000256" key="1">
    <source>
        <dbReference type="SAM" id="MobiDB-lite"/>
    </source>
</evidence>
<keyword evidence="3" id="KW-1185">Reference proteome</keyword>
<reference evidence="2" key="1">
    <citation type="submission" date="2023-02" db="EMBL/GenBank/DDBJ databases">
        <title>Actinomadura rubrobrunea NBRC 14622.</title>
        <authorList>
            <person name="Ichikawa N."/>
            <person name="Sato H."/>
            <person name="Tonouchi N."/>
        </authorList>
    </citation>
    <scope>NUCLEOTIDE SEQUENCE</scope>
    <source>
        <strain evidence="2">NBRC 14622</strain>
    </source>
</reference>
<evidence type="ECO:0000313" key="2">
    <source>
        <dbReference type="EMBL" id="GLW62767.1"/>
    </source>
</evidence>
<evidence type="ECO:0000313" key="3">
    <source>
        <dbReference type="Proteomes" id="UP001165124"/>
    </source>
</evidence>
<name>A0A9W6PSN8_9ACTN</name>
<organism evidence="2 3">
    <name type="scientific">Actinomadura rubrobrunea</name>
    <dbReference type="NCBI Taxonomy" id="115335"/>
    <lineage>
        <taxon>Bacteria</taxon>
        <taxon>Bacillati</taxon>
        <taxon>Actinomycetota</taxon>
        <taxon>Actinomycetes</taxon>
        <taxon>Streptosporangiales</taxon>
        <taxon>Thermomonosporaceae</taxon>
        <taxon>Actinomadura</taxon>
    </lineage>
</organism>
<feature type="region of interest" description="Disordered" evidence="1">
    <location>
        <begin position="74"/>
        <end position="97"/>
    </location>
</feature>
<sequence>MLPGFHGVSAEGLTGSGAISSLRRIRRGRPPEIIETQGVRWRENRVTAERGVDMTPTTRWVAAQRRKRQIISQTVLDRALRDPRRRREHPPVRRPAR</sequence>
<protein>
    <submittedName>
        <fullName evidence="2">Uncharacterized protein</fullName>
    </submittedName>
</protein>
<accession>A0A9W6PSN8</accession>